<proteinExistence type="predicted"/>
<keyword evidence="4" id="KW-0862">Zinc</keyword>
<dbReference type="STRING" id="41688.A0A2N3NJX7"/>
<dbReference type="OrthoDB" id="1681166at2759"/>
<evidence type="ECO:0000256" key="5">
    <source>
        <dbReference type="ARBA" id="ARBA00023306"/>
    </source>
</evidence>
<keyword evidence="1" id="KW-0479">Metal-binding</keyword>
<dbReference type="InterPro" id="IPR013083">
    <property type="entry name" value="Znf_RING/FYVE/PHD"/>
</dbReference>
<dbReference type="PANTHER" id="PTHR11210">
    <property type="entry name" value="RING BOX"/>
    <property type="match status" value="1"/>
</dbReference>
<keyword evidence="5" id="KW-0131">Cell cycle</keyword>
<dbReference type="AlphaFoldDB" id="A0A2N3NJX7"/>
<name>A0A2N3NJX7_9PEZI</name>
<dbReference type="GO" id="GO:0031145">
    <property type="term" value="P:anaphase-promoting complex-dependent catabolic process"/>
    <property type="evidence" value="ECO:0007669"/>
    <property type="project" value="InterPro"/>
</dbReference>
<keyword evidence="3" id="KW-0833">Ubl conjugation pathway</keyword>
<evidence type="ECO:0000256" key="2">
    <source>
        <dbReference type="ARBA" id="ARBA00022771"/>
    </source>
</evidence>
<keyword evidence="2" id="KW-0863">Zinc-finger</keyword>
<dbReference type="Gene3D" id="3.30.40.10">
    <property type="entry name" value="Zinc/RING finger domain, C3HC4 (zinc finger)"/>
    <property type="match status" value="1"/>
</dbReference>
<feature type="domain" description="Anaphase-promoting complex subunit 11 RING-H2 finger" evidence="6">
    <location>
        <begin position="21"/>
        <end position="49"/>
    </location>
</feature>
<dbReference type="InParanoid" id="A0A2N3NJX7"/>
<evidence type="ECO:0000313" key="8">
    <source>
        <dbReference type="Proteomes" id="UP000233524"/>
    </source>
</evidence>
<reference evidence="7 8" key="1">
    <citation type="journal article" date="2017" name="G3 (Bethesda)">
        <title>First Draft Genome Sequence of the Pathogenic Fungus Lomentospora prolificans (Formerly Scedosporium prolificans).</title>
        <authorList>
            <person name="Luo R."/>
            <person name="Zimin A."/>
            <person name="Workman R."/>
            <person name="Fan Y."/>
            <person name="Pertea G."/>
            <person name="Grossman N."/>
            <person name="Wear M.P."/>
            <person name="Jia B."/>
            <person name="Miller H."/>
            <person name="Casadevall A."/>
            <person name="Timp W."/>
            <person name="Zhang S.X."/>
            <person name="Salzberg S.L."/>
        </authorList>
    </citation>
    <scope>NUCLEOTIDE SEQUENCE [LARGE SCALE GENOMIC DNA]</scope>
    <source>
        <strain evidence="7 8">JHH-5317</strain>
    </source>
</reference>
<dbReference type="VEuPathDB" id="FungiDB:jhhlp_000945"/>
<keyword evidence="8" id="KW-1185">Reference proteome</keyword>
<dbReference type="GO" id="GO:0061630">
    <property type="term" value="F:ubiquitin protein ligase activity"/>
    <property type="evidence" value="ECO:0007669"/>
    <property type="project" value="InterPro"/>
</dbReference>
<dbReference type="GO" id="GO:0097602">
    <property type="term" value="F:cullin family protein binding"/>
    <property type="evidence" value="ECO:0007669"/>
    <property type="project" value="InterPro"/>
</dbReference>
<dbReference type="Proteomes" id="UP000233524">
    <property type="component" value="Unassembled WGS sequence"/>
</dbReference>
<dbReference type="InterPro" id="IPR051031">
    <property type="entry name" value="RING-box_E3_Ubiquitin_Ligase"/>
</dbReference>
<evidence type="ECO:0000256" key="1">
    <source>
        <dbReference type="ARBA" id="ARBA00022723"/>
    </source>
</evidence>
<dbReference type="EMBL" id="NLAX01000003">
    <property type="protein sequence ID" value="PKS12737.1"/>
    <property type="molecule type" value="Genomic_DNA"/>
</dbReference>
<evidence type="ECO:0000256" key="4">
    <source>
        <dbReference type="ARBA" id="ARBA00022833"/>
    </source>
</evidence>
<dbReference type="SUPFAM" id="SSF57850">
    <property type="entry name" value="RING/U-box"/>
    <property type="match status" value="1"/>
</dbReference>
<gene>
    <name evidence="7" type="ORF">jhhlp_000945</name>
</gene>
<dbReference type="GO" id="GO:0005680">
    <property type="term" value="C:anaphase-promoting complex"/>
    <property type="evidence" value="ECO:0007669"/>
    <property type="project" value="InterPro"/>
</dbReference>
<evidence type="ECO:0000256" key="3">
    <source>
        <dbReference type="ARBA" id="ARBA00022786"/>
    </source>
</evidence>
<dbReference type="InterPro" id="IPR024991">
    <property type="entry name" value="RING-H2_APC11"/>
</dbReference>
<sequence>MKVKITQWNTVATWRWDLPEDDVCGICQVHFDGTCPTCKYPGDDCSIRLSLTRRASSTVFWNGSSRNPPRASVPCVASVCLTPELAHPVSFWWLTFTGFEWHDPANETTSEIEE</sequence>
<organism evidence="7 8">
    <name type="scientific">Lomentospora prolificans</name>
    <dbReference type="NCBI Taxonomy" id="41688"/>
    <lineage>
        <taxon>Eukaryota</taxon>
        <taxon>Fungi</taxon>
        <taxon>Dikarya</taxon>
        <taxon>Ascomycota</taxon>
        <taxon>Pezizomycotina</taxon>
        <taxon>Sordariomycetes</taxon>
        <taxon>Hypocreomycetidae</taxon>
        <taxon>Microascales</taxon>
        <taxon>Microascaceae</taxon>
        <taxon>Lomentospora</taxon>
    </lineage>
</organism>
<dbReference type="GO" id="GO:0008270">
    <property type="term" value="F:zinc ion binding"/>
    <property type="evidence" value="ECO:0007669"/>
    <property type="project" value="UniProtKB-KW"/>
</dbReference>
<accession>A0A2N3NJX7</accession>
<evidence type="ECO:0000259" key="6">
    <source>
        <dbReference type="Pfam" id="PF12861"/>
    </source>
</evidence>
<protein>
    <recommendedName>
        <fullName evidence="6">Anaphase-promoting complex subunit 11 RING-H2 finger domain-containing protein</fullName>
    </recommendedName>
</protein>
<dbReference type="Pfam" id="PF12861">
    <property type="entry name" value="zf-ANAPC11"/>
    <property type="match status" value="1"/>
</dbReference>
<evidence type="ECO:0000313" key="7">
    <source>
        <dbReference type="EMBL" id="PKS12737.1"/>
    </source>
</evidence>
<comment type="caution">
    <text evidence="7">The sequence shown here is derived from an EMBL/GenBank/DDBJ whole genome shotgun (WGS) entry which is preliminary data.</text>
</comment>